<feature type="transmembrane region" description="Helical" evidence="2">
    <location>
        <begin position="35"/>
        <end position="60"/>
    </location>
</feature>
<dbReference type="GeneID" id="54781773"/>
<evidence type="ECO:0000313" key="4">
    <source>
        <dbReference type="Proteomes" id="UP000449547"/>
    </source>
</evidence>
<name>A0A642URE2_DIURU</name>
<evidence type="ECO:0000313" key="3">
    <source>
        <dbReference type="EMBL" id="KAA8901594.1"/>
    </source>
</evidence>
<keyword evidence="4" id="KW-1185">Reference proteome</keyword>
<organism evidence="3 4">
    <name type="scientific">Diutina rugosa</name>
    <name type="common">Yeast</name>
    <name type="synonym">Candida rugosa</name>
    <dbReference type="NCBI Taxonomy" id="5481"/>
    <lineage>
        <taxon>Eukaryota</taxon>
        <taxon>Fungi</taxon>
        <taxon>Dikarya</taxon>
        <taxon>Ascomycota</taxon>
        <taxon>Saccharomycotina</taxon>
        <taxon>Pichiomycetes</taxon>
        <taxon>Debaryomycetaceae</taxon>
        <taxon>Diutina</taxon>
    </lineage>
</organism>
<dbReference type="OrthoDB" id="5581259at2759"/>
<keyword evidence="2" id="KW-0472">Membrane</keyword>
<comment type="caution">
    <text evidence="3">The sequence shown here is derived from an EMBL/GenBank/DDBJ whole genome shotgun (WGS) entry which is preliminary data.</text>
</comment>
<dbReference type="RefSeq" id="XP_034012031.1">
    <property type="nucleotide sequence ID" value="XM_034155850.1"/>
</dbReference>
<feature type="compositionally biased region" description="Basic and acidic residues" evidence="1">
    <location>
        <begin position="214"/>
        <end position="229"/>
    </location>
</feature>
<feature type="transmembrane region" description="Helical" evidence="2">
    <location>
        <begin position="130"/>
        <end position="151"/>
    </location>
</feature>
<reference evidence="3 4" key="1">
    <citation type="submission" date="2019-07" db="EMBL/GenBank/DDBJ databases">
        <title>Genome assembly of two rare yeast pathogens: Diutina rugosa and Trichomonascus ciferrii.</title>
        <authorList>
            <person name="Mixao V."/>
            <person name="Saus E."/>
            <person name="Hansen A."/>
            <person name="Lass-Flor C."/>
            <person name="Gabaldon T."/>
        </authorList>
    </citation>
    <scope>NUCLEOTIDE SEQUENCE [LARGE SCALE GENOMIC DNA]</scope>
    <source>
        <strain evidence="3 4">CBS 613</strain>
    </source>
</reference>
<dbReference type="EMBL" id="SWFT01000101">
    <property type="protein sequence ID" value="KAA8901594.1"/>
    <property type="molecule type" value="Genomic_DNA"/>
</dbReference>
<dbReference type="Proteomes" id="UP000449547">
    <property type="component" value="Unassembled WGS sequence"/>
</dbReference>
<evidence type="ECO:0000256" key="1">
    <source>
        <dbReference type="SAM" id="MobiDB-lite"/>
    </source>
</evidence>
<dbReference type="AlphaFoldDB" id="A0A642URE2"/>
<evidence type="ECO:0000256" key="2">
    <source>
        <dbReference type="SAM" id="Phobius"/>
    </source>
</evidence>
<accession>A0A642URE2</accession>
<feature type="region of interest" description="Disordered" evidence="1">
    <location>
        <begin position="205"/>
        <end position="229"/>
    </location>
</feature>
<feature type="transmembrane region" description="Helical" evidence="2">
    <location>
        <begin position="101"/>
        <end position="118"/>
    </location>
</feature>
<gene>
    <name evidence="3" type="ORF">DIURU_003122</name>
</gene>
<dbReference type="VEuPathDB" id="FungiDB:DIURU_003122"/>
<protein>
    <submittedName>
        <fullName evidence="3">Uncharacterized protein</fullName>
    </submittedName>
</protein>
<keyword evidence="2" id="KW-0812">Transmembrane</keyword>
<keyword evidence="2" id="KW-1133">Transmembrane helix</keyword>
<proteinExistence type="predicted"/>
<sequence>MVITRDSIVLVQQKSKRGVRQLVTNTNFQNLTLAAIFYFASLAIGPVYDALFIHLIPSVFHIISYFQRHLIDFIDTLPQQQQLESRVAAWLEENQPKRQNMAATASLSLVLMSLYPIVVKPTAFANLVAGRWQVALTYLICFAASMIFAKLSWNENPCTKQEVSKFDAEFGSILQRFPPLAYLYHKVRNIVVKVLAPITINVPQQSPGEQAQDSLKDASPRDTTSDTSH</sequence>